<name>A0A7X0CCA6_9BURK</name>
<reference evidence="1 2" key="1">
    <citation type="submission" date="2020-08" db="EMBL/GenBank/DDBJ databases">
        <title>The Agave Microbiome: Exploring the role of microbial communities in plant adaptations to desert environments.</title>
        <authorList>
            <person name="Partida-Martinez L.P."/>
        </authorList>
    </citation>
    <scope>NUCLEOTIDE SEQUENCE [LARGE SCALE GENOMIC DNA]</scope>
    <source>
        <strain evidence="1 2">AT3.2</strain>
    </source>
</reference>
<accession>A0A7X0CCA6</accession>
<dbReference type="AlphaFoldDB" id="A0A7X0CCA6"/>
<proteinExistence type="predicted"/>
<keyword evidence="2" id="KW-1185">Reference proteome</keyword>
<evidence type="ECO:0000313" key="2">
    <source>
        <dbReference type="Proteomes" id="UP000540787"/>
    </source>
</evidence>
<dbReference type="Proteomes" id="UP000540787">
    <property type="component" value="Unassembled WGS sequence"/>
</dbReference>
<gene>
    <name evidence="1" type="ORF">HD842_000933</name>
</gene>
<comment type="caution">
    <text evidence="1">The sequence shown here is derived from an EMBL/GenBank/DDBJ whole genome shotgun (WGS) entry which is preliminary data.</text>
</comment>
<organism evidence="1 2">
    <name type="scientific">Massilia aurea</name>
    <dbReference type="NCBI Taxonomy" id="373040"/>
    <lineage>
        <taxon>Bacteria</taxon>
        <taxon>Pseudomonadati</taxon>
        <taxon>Pseudomonadota</taxon>
        <taxon>Betaproteobacteria</taxon>
        <taxon>Burkholderiales</taxon>
        <taxon>Oxalobacteraceae</taxon>
        <taxon>Telluria group</taxon>
        <taxon>Massilia</taxon>
    </lineage>
</organism>
<sequence>MFRFHDAPWYYLLTGADFEKQDEPDLIYVSAIVEVGKEAVLYVGVLNNFYFDKDGQLDRLILQRVKRRPMSADKSADGQDIERFYPVDGDSFVLRYSEAITLNIQYVKLTANEVGTVA</sequence>
<dbReference type="EMBL" id="JACHBX010000001">
    <property type="protein sequence ID" value="MBB6132822.1"/>
    <property type="molecule type" value="Genomic_DNA"/>
</dbReference>
<evidence type="ECO:0000313" key="1">
    <source>
        <dbReference type="EMBL" id="MBB6132822.1"/>
    </source>
</evidence>
<protein>
    <submittedName>
        <fullName evidence="1">Uncharacterized protein</fullName>
    </submittedName>
</protein>